<gene>
    <name evidence="2" type="ORF">SAMN04487948_10852</name>
</gene>
<evidence type="ECO:0000313" key="2">
    <source>
        <dbReference type="EMBL" id="SEO93243.1"/>
    </source>
</evidence>
<keyword evidence="1" id="KW-0472">Membrane</keyword>
<feature type="transmembrane region" description="Helical" evidence="1">
    <location>
        <begin position="7"/>
        <end position="24"/>
    </location>
</feature>
<evidence type="ECO:0008006" key="4">
    <source>
        <dbReference type="Google" id="ProtNLM"/>
    </source>
</evidence>
<reference evidence="3" key="1">
    <citation type="submission" date="2016-10" db="EMBL/GenBank/DDBJ databases">
        <authorList>
            <person name="Varghese N."/>
            <person name="Submissions S."/>
        </authorList>
    </citation>
    <scope>NUCLEOTIDE SEQUENCE [LARGE SCALE GENOMIC DNA]</scope>
    <source>
        <strain evidence="3">CGMCC 1.10121</strain>
    </source>
</reference>
<keyword evidence="3" id="KW-1185">Reference proteome</keyword>
<dbReference type="InterPro" id="IPR040493">
    <property type="entry name" value="DUF5518"/>
</dbReference>
<accession>A0A1H8TRT7</accession>
<feature type="transmembrane region" description="Helical" evidence="1">
    <location>
        <begin position="87"/>
        <end position="114"/>
    </location>
</feature>
<dbReference type="Proteomes" id="UP000199126">
    <property type="component" value="Unassembled WGS sequence"/>
</dbReference>
<feature type="transmembrane region" description="Helical" evidence="1">
    <location>
        <begin position="30"/>
        <end position="49"/>
    </location>
</feature>
<dbReference type="Pfam" id="PF17647">
    <property type="entry name" value="DUF5518"/>
    <property type="match status" value="1"/>
</dbReference>
<name>A0A1H8TRT7_9EURY</name>
<dbReference type="AlphaFoldDB" id="A0A1H8TRT7"/>
<dbReference type="EMBL" id="FODV01000008">
    <property type="protein sequence ID" value="SEO93243.1"/>
    <property type="molecule type" value="Genomic_DNA"/>
</dbReference>
<sequence>MTDWRAVGVGFVVLLVVGAIGLQLPLVGQIGAGLIGGFAAGYLAGGGIGNGAWHGLLAGSITGIVLTLVLALLGGALGLGAGPIGGFLGGAGVLVVGVFVTLLFAIDSALAGALGGWMKG</sequence>
<evidence type="ECO:0000313" key="3">
    <source>
        <dbReference type="Proteomes" id="UP000199126"/>
    </source>
</evidence>
<feature type="transmembrane region" description="Helical" evidence="1">
    <location>
        <begin position="56"/>
        <end position="81"/>
    </location>
</feature>
<proteinExistence type="predicted"/>
<dbReference type="RefSeq" id="WP_089825438.1">
    <property type="nucleotide sequence ID" value="NZ_FODV01000008.1"/>
</dbReference>
<evidence type="ECO:0000256" key="1">
    <source>
        <dbReference type="SAM" id="Phobius"/>
    </source>
</evidence>
<keyword evidence="1" id="KW-0812">Transmembrane</keyword>
<organism evidence="2 3">
    <name type="scientific">Halogranum amylolyticum</name>
    <dbReference type="NCBI Taxonomy" id="660520"/>
    <lineage>
        <taxon>Archaea</taxon>
        <taxon>Methanobacteriati</taxon>
        <taxon>Methanobacteriota</taxon>
        <taxon>Stenosarchaea group</taxon>
        <taxon>Halobacteria</taxon>
        <taxon>Halobacteriales</taxon>
        <taxon>Haloferacaceae</taxon>
    </lineage>
</organism>
<protein>
    <recommendedName>
        <fullName evidence="4">DUF5518 domain-containing protein</fullName>
    </recommendedName>
</protein>
<keyword evidence="1" id="KW-1133">Transmembrane helix</keyword>